<protein>
    <recommendedName>
        <fullName evidence="4">DUF4817 domain-containing protein</fullName>
    </recommendedName>
</protein>
<organism evidence="2 3">
    <name type="scientific">Araneus ventricosus</name>
    <name type="common">Orbweaver spider</name>
    <name type="synonym">Epeira ventricosa</name>
    <dbReference type="NCBI Taxonomy" id="182803"/>
    <lineage>
        <taxon>Eukaryota</taxon>
        <taxon>Metazoa</taxon>
        <taxon>Ecdysozoa</taxon>
        <taxon>Arthropoda</taxon>
        <taxon>Chelicerata</taxon>
        <taxon>Arachnida</taxon>
        <taxon>Araneae</taxon>
        <taxon>Araneomorphae</taxon>
        <taxon>Entelegynae</taxon>
        <taxon>Araneoidea</taxon>
        <taxon>Araneidae</taxon>
        <taxon>Araneus</taxon>
    </lineage>
</organism>
<feature type="region of interest" description="Disordered" evidence="1">
    <location>
        <begin position="1"/>
        <end position="24"/>
    </location>
</feature>
<reference evidence="2 3" key="1">
    <citation type="journal article" date="2019" name="Sci. Rep.">
        <title>Orb-weaving spider Araneus ventricosus genome elucidates the spidroin gene catalogue.</title>
        <authorList>
            <person name="Kono N."/>
            <person name="Nakamura H."/>
            <person name="Ohtoshi R."/>
            <person name="Moran D.A.P."/>
            <person name="Shinohara A."/>
            <person name="Yoshida Y."/>
            <person name="Fujiwara M."/>
            <person name="Mori M."/>
            <person name="Tomita M."/>
            <person name="Arakawa K."/>
        </authorList>
    </citation>
    <scope>NUCLEOTIDE SEQUENCE [LARGE SCALE GENOMIC DNA]</scope>
</reference>
<dbReference type="EMBL" id="BGPR01015703">
    <property type="protein sequence ID" value="GBN70292.1"/>
    <property type="molecule type" value="Genomic_DNA"/>
</dbReference>
<evidence type="ECO:0000313" key="2">
    <source>
        <dbReference type="EMBL" id="GBN70292.1"/>
    </source>
</evidence>
<keyword evidence="3" id="KW-1185">Reference proteome</keyword>
<comment type="caution">
    <text evidence="2">The sequence shown here is derived from an EMBL/GenBank/DDBJ whole genome shotgun (WGS) entry which is preliminary data.</text>
</comment>
<proteinExistence type="predicted"/>
<evidence type="ECO:0000256" key="1">
    <source>
        <dbReference type="SAM" id="MobiDB-lite"/>
    </source>
</evidence>
<name>A0A4Y2R3N3_ARAVE</name>
<sequence length="101" mass="11546">MAIDFSSRVPKIPEWSSGECPPLRRTKSAAAEDFQGKCQNGYRSAEGTSDTSLIPRGISILTIQRCFLFNYRNCRSPSKNSIRRWCEQLRNESFSDSFIFV</sequence>
<evidence type="ECO:0008006" key="4">
    <source>
        <dbReference type="Google" id="ProtNLM"/>
    </source>
</evidence>
<dbReference type="AlphaFoldDB" id="A0A4Y2R3N3"/>
<evidence type="ECO:0000313" key="3">
    <source>
        <dbReference type="Proteomes" id="UP000499080"/>
    </source>
</evidence>
<accession>A0A4Y2R3N3</accession>
<gene>
    <name evidence="2" type="ORF">AVEN_249711_1</name>
</gene>
<dbReference type="Proteomes" id="UP000499080">
    <property type="component" value="Unassembled WGS sequence"/>
</dbReference>